<keyword evidence="3" id="KW-1185">Reference proteome</keyword>
<proteinExistence type="predicted"/>
<sequence length="369" mass="37876">MALAHGTTINAGGNLSLNAGNDIHLQGANVHAGNDLSLVVGNDITIESAQSYSSSGSREEEWNAGIGVGATAGLGGWSAGIQIEGGYSRSNSNSWGIQQENSYISAGNSITIKSGNDTTLAGALVSAPDITLDVGNNLTVQSRQDTGHSGGSSARGGGSLTIGAGVAGSFYAGGGNSDSDVAWVTEQTGIYADKKLDIYVENHTQLDGSVLNSSTGDLTLDTGTLGFTTIKDYDKGDAFDMTVGGSAGGLQENAWSWNTAQNGGGSGNSSNQQSKKSDQKTGLPNGPWVGGSVSGHDREQDTNATVGEGTITIRNRDQQVQDVATLNRDLSQAQVITKDESYGVEFYASNSGLNAITNPAQYYKDVTEG</sequence>
<organism evidence="2 3">
    <name type="scientific">Hohaiivirga grylli</name>
    <dbReference type="NCBI Taxonomy" id="3133970"/>
    <lineage>
        <taxon>Bacteria</taxon>
        <taxon>Pseudomonadati</taxon>
        <taxon>Pseudomonadota</taxon>
        <taxon>Alphaproteobacteria</taxon>
        <taxon>Hyphomicrobiales</taxon>
        <taxon>Methylobacteriaceae</taxon>
        <taxon>Hohaiivirga</taxon>
    </lineage>
</organism>
<comment type="caution">
    <text evidence="2">The sequence shown here is derived from an EMBL/GenBank/DDBJ whole genome shotgun (WGS) entry which is preliminary data.</text>
</comment>
<feature type="non-terminal residue" evidence="2">
    <location>
        <position position="369"/>
    </location>
</feature>
<evidence type="ECO:0000313" key="2">
    <source>
        <dbReference type="EMBL" id="MEN3931774.1"/>
    </source>
</evidence>
<feature type="region of interest" description="Disordered" evidence="1">
    <location>
        <begin position="256"/>
        <end position="309"/>
    </location>
</feature>
<name>A0ABV0BLA9_9HYPH</name>
<dbReference type="RefSeq" id="WP_346337821.1">
    <property type="nucleotide sequence ID" value="NZ_JBBYXI010000010.1"/>
</dbReference>
<evidence type="ECO:0000256" key="1">
    <source>
        <dbReference type="SAM" id="MobiDB-lite"/>
    </source>
</evidence>
<dbReference type="Pfam" id="PF13332">
    <property type="entry name" value="Fil_haemagg_2"/>
    <property type="match status" value="1"/>
</dbReference>
<dbReference type="EMBL" id="JBBYXI010000010">
    <property type="protein sequence ID" value="MEN3931774.1"/>
    <property type="molecule type" value="Genomic_DNA"/>
</dbReference>
<dbReference type="InterPro" id="IPR025157">
    <property type="entry name" value="Hemagglutinin_rpt"/>
</dbReference>
<evidence type="ECO:0000313" key="3">
    <source>
        <dbReference type="Proteomes" id="UP001418637"/>
    </source>
</evidence>
<gene>
    <name evidence="2" type="ORF">WJT86_11985</name>
</gene>
<accession>A0ABV0BLA9</accession>
<reference evidence="2 3" key="1">
    <citation type="submission" date="2024-04" db="EMBL/GenBank/DDBJ databases">
        <title>A novel species isolated from cricket.</title>
        <authorList>
            <person name="Wang H.-C."/>
        </authorList>
    </citation>
    <scope>NUCLEOTIDE SEQUENCE [LARGE SCALE GENOMIC DNA]</scope>
    <source>
        <strain evidence="2 3">WL0021</strain>
    </source>
</reference>
<protein>
    <submittedName>
        <fullName evidence="2">Hemagglutinin repeat-containing protein</fullName>
    </submittedName>
</protein>
<dbReference type="Proteomes" id="UP001418637">
    <property type="component" value="Unassembled WGS sequence"/>
</dbReference>